<evidence type="ECO:0000313" key="8">
    <source>
        <dbReference type="EMBL" id="GIE94323.1"/>
    </source>
</evidence>
<dbReference type="InterPro" id="IPR046373">
    <property type="entry name" value="Acyl-CoA_Oxase/DH_mid-dom_sf"/>
</dbReference>
<dbReference type="Gene3D" id="1.20.140.10">
    <property type="entry name" value="Butyryl-CoA Dehydrogenase, subunit A, domain 3"/>
    <property type="match status" value="1"/>
</dbReference>
<dbReference type="GO" id="GO:0050660">
    <property type="term" value="F:flavin adenine dinucleotide binding"/>
    <property type="evidence" value="ECO:0007669"/>
    <property type="project" value="InterPro"/>
</dbReference>
<evidence type="ECO:0000259" key="6">
    <source>
        <dbReference type="Pfam" id="PF00441"/>
    </source>
</evidence>
<keyword evidence="9" id="KW-1185">Reference proteome</keyword>
<organism evidence="8 9">
    <name type="scientific">Paractinoplanes rishiriensis</name>
    <dbReference type="NCBI Taxonomy" id="1050105"/>
    <lineage>
        <taxon>Bacteria</taxon>
        <taxon>Bacillati</taxon>
        <taxon>Actinomycetota</taxon>
        <taxon>Actinomycetes</taxon>
        <taxon>Micromonosporales</taxon>
        <taxon>Micromonosporaceae</taxon>
        <taxon>Paractinoplanes</taxon>
    </lineage>
</organism>
<reference evidence="8" key="1">
    <citation type="submission" date="2021-01" db="EMBL/GenBank/DDBJ databases">
        <title>Whole genome shotgun sequence of Actinoplanes rishiriensis NBRC 108556.</title>
        <authorList>
            <person name="Komaki H."/>
            <person name="Tamura T."/>
        </authorList>
    </citation>
    <scope>NUCLEOTIDE SEQUENCE</scope>
    <source>
        <strain evidence="8">NBRC 108556</strain>
    </source>
</reference>
<dbReference type="Pfam" id="PF00441">
    <property type="entry name" value="Acyl-CoA_dh_1"/>
    <property type="match status" value="1"/>
</dbReference>
<dbReference type="InterPro" id="IPR037069">
    <property type="entry name" value="AcylCoA_DH/ox_N_sf"/>
</dbReference>
<dbReference type="GO" id="GO:0003995">
    <property type="term" value="F:acyl-CoA dehydrogenase activity"/>
    <property type="evidence" value="ECO:0007669"/>
    <property type="project" value="TreeGrafter"/>
</dbReference>
<dbReference type="InterPro" id="IPR009100">
    <property type="entry name" value="AcylCoA_DH/oxidase_NM_dom_sf"/>
</dbReference>
<dbReference type="InterPro" id="IPR009075">
    <property type="entry name" value="AcylCo_DH/oxidase_C"/>
</dbReference>
<dbReference type="Gene3D" id="1.10.540.10">
    <property type="entry name" value="Acyl-CoA dehydrogenase/oxidase, N-terminal domain"/>
    <property type="match status" value="1"/>
</dbReference>
<dbReference type="Proteomes" id="UP000636960">
    <property type="component" value="Unassembled WGS sequence"/>
</dbReference>
<evidence type="ECO:0000256" key="2">
    <source>
        <dbReference type="ARBA" id="ARBA00009347"/>
    </source>
</evidence>
<dbReference type="InterPro" id="IPR013786">
    <property type="entry name" value="AcylCoA_DH/ox_N"/>
</dbReference>
<name>A0A919JWB6_9ACTN</name>
<accession>A0A919JWB6</accession>
<comment type="similarity">
    <text evidence="2">Belongs to the acyl-CoA dehydrogenase family.</text>
</comment>
<keyword evidence="3" id="KW-0285">Flavoprotein</keyword>
<dbReference type="PANTHER" id="PTHR43884:SF20">
    <property type="entry name" value="ACYL-COA DEHYDROGENASE FADE28"/>
    <property type="match status" value="1"/>
</dbReference>
<dbReference type="AlphaFoldDB" id="A0A919JWB6"/>
<feature type="domain" description="Acyl-CoA dehydrogenase/oxidase C-terminal" evidence="6">
    <location>
        <begin position="242"/>
        <end position="358"/>
    </location>
</feature>
<comment type="caution">
    <text evidence="8">The sequence shown here is derived from an EMBL/GenBank/DDBJ whole genome shotgun (WGS) entry which is preliminary data.</text>
</comment>
<dbReference type="Pfam" id="PF02771">
    <property type="entry name" value="Acyl-CoA_dh_N"/>
    <property type="match status" value="1"/>
</dbReference>
<dbReference type="Gene3D" id="2.40.110.10">
    <property type="entry name" value="Butyryl-CoA Dehydrogenase, subunit A, domain 2"/>
    <property type="match status" value="1"/>
</dbReference>
<dbReference type="SUPFAM" id="SSF47203">
    <property type="entry name" value="Acyl-CoA dehydrogenase C-terminal domain-like"/>
    <property type="match status" value="1"/>
</dbReference>
<comment type="cofactor">
    <cofactor evidence="1">
        <name>FAD</name>
        <dbReference type="ChEBI" id="CHEBI:57692"/>
    </cofactor>
</comment>
<dbReference type="RefSeq" id="WP_203780635.1">
    <property type="nucleotide sequence ID" value="NZ_BOMV01000012.1"/>
</dbReference>
<keyword evidence="4" id="KW-0274">FAD</keyword>
<dbReference type="EMBL" id="BOMV01000012">
    <property type="protein sequence ID" value="GIE94323.1"/>
    <property type="molecule type" value="Genomic_DNA"/>
</dbReference>
<gene>
    <name evidence="8" type="ORF">Ari01nite_17880</name>
</gene>
<evidence type="ECO:0000256" key="4">
    <source>
        <dbReference type="ARBA" id="ARBA00022827"/>
    </source>
</evidence>
<evidence type="ECO:0000256" key="3">
    <source>
        <dbReference type="ARBA" id="ARBA00022630"/>
    </source>
</evidence>
<evidence type="ECO:0000256" key="5">
    <source>
        <dbReference type="ARBA" id="ARBA00023002"/>
    </source>
</evidence>
<evidence type="ECO:0000256" key="1">
    <source>
        <dbReference type="ARBA" id="ARBA00001974"/>
    </source>
</evidence>
<dbReference type="SUPFAM" id="SSF56645">
    <property type="entry name" value="Acyl-CoA dehydrogenase NM domain-like"/>
    <property type="match status" value="1"/>
</dbReference>
<feature type="domain" description="Acyl-CoA dehydrogenase/oxidase N-terminal" evidence="7">
    <location>
        <begin position="17"/>
        <end position="118"/>
    </location>
</feature>
<proteinExistence type="inferred from homology"/>
<keyword evidence="5" id="KW-0560">Oxidoreductase</keyword>
<dbReference type="InterPro" id="IPR036250">
    <property type="entry name" value="AcylCo_DH-like_C"/>
</dbReference>
<sequence length="374" mass="38309">MTTAAETAAGPDFRLDEAQDTIARLAAEVLSGAAGQHLDGQPDRAWTALGQAGLLTLAVPEGLGGEGLGPAETALVLTEIGRRALPLPALSTLALGVLPIARWGTPDQQRDLLADLVEATPSAAEPGGGGAVAGRVLTAAVAEPGAPMPAHPTATATRDWRITGHVTGAPDAERAHRILIPVRTAGDGLAVVVVDLAAPGVTVRPGSVRLDAAEAEPLGGDTTGRAVADLYRFATLGACALGDGALAGALDLTAGHVRTREQFGRPLATFQAVAQQIADVYVTARTLHLAVQAASWALGAGRDADADLAVAAQWFTAEAPPAVRTCHHLHGGLGLTADYPLHRHSSLIRDLVRFLGGSEHCLQRLGGHVVHRSH</sequence>
<dbReference type="PANTHER" id="PTHR43884">
    <property type="entry name" value="ACYL-COA DEHYDROGENASE"/>
    <property type="match status" value="1"/>
</dbReference>
<evidence type="ECO:0000259" key="7">
    <source>
        <dbReference type="Pfam" id="PF02771"/>
    </source>
</evidence>
<evidence type="ECO:0000313" key="9">
    <source>
        <dbReference type="Proteomes" id="UP000636960"/>
    </source>
</evidence>
<protein>
    <submittedName>
        <fullName evidence="8">Acyl-CoA dehydrogenase</fullName>
    </submittedName>
</protein>